<proteinExistence type="predicted"/>
<feature type="compositionally biased region" description="Basic residues" evidence="1">
    <location>
        <begin position="141"/>
        <end position="157"/>
    </location>
</feature>
<evidence type="ECO:0000313" key="2">
    <source>
        <dbReference type="EMBL" id="CAF1107924.1"/>
    </source>
</evidence>
<organism evidence="2 3">
    <name type="scientific">Brachionus calyciflorus</name>
    <dbReference type="NCBI Taxonomy" id="104777"/>
    <lineage>
        <taxon>Eukaryota</taxon>
        <taxon>Metazoa</taxon>
        <taxon>Spiralia</taxon>
        <taxon>Gnathifera</taxon>
        <taxon>Rotifera</taxon>
        <taxon>Eurotatoria</taxon>
        <taxon>Monogononta</taxon>
        <taxon>Pseudotrocha</taxon>
        <taxon>Ploima</taxon>
        <taxon>Brachionidae</taxon>
        <taxon>Brachionus</taxon>
    </lineage>
</organism>
<dbReference type="Proteomes" id="UP000663879">
    <property type="component" value="Unassembled WGS sequence"/>
</dbReference>
<name>A0A814PM18_9BILA</name>
<protein>
    <submittedName>
        <fullName evidence="2">Uncharacterized protein</fullName>
    </submittedName>
</protein>
<gene>
    <name evidence="2" type="ORF">OXX778_LOCUS21483</name>
</gene>
<sequence length="157" mass="17630">MDSEYIASSFEACGITSQYNLHSTLNFMMRTNSILNDYIDDLNEEDDIDGFADDENDFMNDTVARNSPDIEPITTISQVSPITLVETRVNQSPYQLVLPRLQERAPDEIHQRLLLQALPSNTNRPQTPVAVLNKNGSVRKPLGRKPGSKNKPKNANL</sequence>
<accession>A0A814PM18</accession>
<reference evidence="2" key="1">
    <citation type="submission" date="2021-02" db="EMBL/GenBank/DDBJ databases">
        <authorList>
            <person name="Nowell W R."/>
        </authorList>
    </citation>
    <scope>NUCLEOTIDE SEQUENCE</scope>
    <source>
        <strain evidence="2">Ploen Becks lab</strain>
    </source>
</reference>
<evidence type="ECO:0000313" key="3">
    <source>
        <dbReference type="Proteomes" id="UP000663879"/>
    </source>
</evidence>
<dbReference type="EMBL" id="CAJNOC010007975">
    <property type="protein sequence ID" value="CAF1107924.1"/>
    <property type="molecule type" value="Genomic_DNA"/>
</dbReference>
<dbReference type="OrthoDB" id="10200533at2759"/>
<feature type="region of interest" description="Disordered" evidence="1">
    <location>
        <begin position="118"/>
        <end position="157"/>
    </location>
</feature>
<evidence type="ECO:0000256" key="1">
    <source>
        <dbReference type="SAM" id="MobiDB-lite"/>
    </source>
</evidence>
<comment type="caution">
    <text evidence="2">The sequence shown here is derived from an EMBL/GenBank/DDBJ whole genome shotgun (WGS) entry which is preliminary data.</text>
</comment>
<dbReference type="AlphaFoldDB" id="A0A814PM18"/>
<keyword evidence="3" id="KW-1185">Reference proteome</keyword>